<gene>
    <name evidence="1" type="ORF">LOK49_LG06G01123</name>
</gene>
<dbReference type="EMBL" id="CM045762">
    <property type="protein sequence ID" value="KAI8011352.1"/>
    <property type="molecule type" value="Genomic_DNA"/>
</dbReference>
<name>A0ACC0HFP5_9ERIC</name>
<proteinExistence type="predicted"/>
<organism evidence="1 2">
    <name type="scientific">Camellia lanceoleosa</name>
    <dbReference type="NCBI Taxonomy" id="1840588"/>
    <lineage>
        <taxon>Eukaryota</taxon>
        <taxon>Viridiplantae</taxon>
        <taxon>Streptophyta</taxon>
        <taxon>Embryophyta</taxon>
        <taxon>Tracheophyta</taxon>
        <taxon>Spermatophyta</taxon>
        <taxon>Magnoliopsida</taxon>
        <taxon>eudicotyledons</taxon>
        <taxon>Gunneridae</taxon>
        <taxon>Pentapetalae</taxon>
        <taxon>asterids</taxon>
        <taxon>Ericales</taxon>
        <taxon>Theaceae</taxon>
        <taxon>Camellia</taxon>
    </lineage>
</organism>
<comment type="caution">
    <text evidence="1">The sequence shown here is derived from an EMBL/GenBank/DDBJ whole genome shotgun (WGS) entry which is preliminary data.</text>
</comment>
<reference evidence="1 2" key="1">
    <citation type="journal article" date="2022" name="Plant J.">
        <title>Chromosome-level genome of Camellia lanceoleosa provides a valuable resource for understanding genome evolution and self-incompatibility.</title>
        <authorList>
            <person name="Gong W."/>
            <person name="Xiao S."/>
            <person name="Wang L."/>
            <person name="Liao Z."/>
            <person name="Chang Y."/>
            <person name="Mo W."/>
            <person name="Hu G."/>
            <person name="Li W."/>
            <person name="Zhao G."/>
            <person name="Zhu H."/>
            <person name="Hu X."/>
            <person name="Ji K."/>
            <person name="Xiang X."/>
            <person name="Song Q."/>
            <person name="Yuan D."/>
            <person name="Jin S."/>
            <person name="Zhang L."/>
        </authorList>
    </citation>
    <scope>NUCLEOTIDE SEQUENCE [LARGE SCALE GENOMIC DNA]</scope>
    <source>
        <strain evidence="1">SQ_2022a</strain>
    </source>
</reference>
<accession>A0ACC0HFP5</accession>
<sequence length="358" mass="40903">MALLFVFKLSCYFAPLLTLIIFLNPYANGEDIIKQENGCNLFQGSWVFDNTYPLYDASNCPFVSSDWNCHARPGKDYLKYRWKPDGCDLPSFNGVDFLQRFRGKKIMFVGDSLSNNQWQSLTCMLHTAVPNSKYTSSKRGQLSTFSLPEYGILIMRFTITTHFFVDLVTENVGRVLKLNSISAGNQWLGVDILIFNSYHWWLHQGKLQPWDYLQVGNTLSKDMDRMAAYKIGLTTWAKWVDSNINPLKTRVFFQGISATHYHGIDWNEPKVNNCRGQTKPIGGSNYPGNHYPREAVLKSVLGSMKKPVSLLDIALLTQLRKNGHPSQYSSTSFDCSHWCLASVPDSWNQLLYTILTQK</sequence>
<dbReference type="Proteomes" id="UP001060215">
    <property type="component" value="Chromosome 5"/>
</dbReference>
<evidence type="ECO:0000313" key="2">
    <source>
        <dbReference type="Proteomes" id="UP001060215"/>
    </source>
</evidence>
<keyword evidence="2" id="KW-1185">Reference proteome</keyword>
<protein>
    <submittedName>
        <fullName evidence="1">Protein trichome birefringence-like 42</fullName>
    </submittedName>
</protein>
<evidence type="ECO:0000313" key="1">
    <source>
        <dbReference type="EMBL" id="KAI8011352.1"/>
    </source>
</evidence>